<feature type="domain" description="HNH nuclease" evidence="2">
    <location>
        <begin position="174"/>
        <end position="237"/>
    </location>
</feature>
<feature type="region of interest" description="Disordered" evidence="1">
    <location>
        <begin position="368"/>
        <end position="443"/>
    </location>
</feature>
<feature type="compositionally biased region" description="Polar residues" evidence="1">
    <location>
        <begin position="72"/>
        <end position="84"/>
    </location>
</feature>
<dbReference type="Proteomes" id="UP001148312">
    <property type="component" value="Unassembled WGS sequence"/>
</dbReference>
<evidence type="ECO:0000256" key="1">
    <source>
        <dbReference type="SAM" id="MobiDB-lite"/>
    </source>
</evidence>
<comment type="caution">
    <text evidence="3">The sequence shown here is derived from an EMBL/GenBank/DDBJ whole genome shotgun (WGS) entry which is preliminary data.</text>
</comment>
<protein>
    <recommendedName>
        <fullName evidence="2">HNH nuclease domain-containing protein</fullName>
    </recommendedName>
</protein>
<dbReference type="Pfam" id="PF13391">
    <property type="entry name" value="HNH_2"/>
    <property type="match status" value="1"/>
</dbReference>
<evidence type="ECO:0000259" key="2">
    <source>
        <dbReference type="Pfam" id="PF13391"/>
    </source>
</evidence>
<feature type="compositionally biased region" description="Basic and acidic residues" evidence="1">
    <location>
        <begin position="61"/>
        <end position="70"/>
    </location>
</feature>
<evidence type="ECO:0000313" key="4">
    <source>
        <dbReference type="Proteomes" id="UP001148312"/>
    </source>
</evidence>
<dbReference type="GeneID" id="81623092"/>
<name>A0A9W9XGA6_9EURO</name>
<reference evidence="3" key="1">
    <citation type="submission" date="2022-12" db="EMBL/GenBank/DDBJ databases">
        <authorList>
            <person name="Petersen C."/>
        </authorList>
    </citation>
    <scope>NUCLEOTIDE SEQUENCE</scope>
    <source>
        <strain evidence="3">IBT 30728</strain>
    </source>
</reference>
<feature type="region of interest" description="Disordered" evidence="1">
    <location>
        <begin position="1"/>
        <end position="45"/>
    </location>
</feature>
<organism evidence="3 4">
    <name type="scientific">Penicillium diatomitis</name>
    <dbReference type="NCBI Taxonomy" id="2819901"/>
    <lineage>
        <taxon>Eukaryota</taxon>
        <taxon>Fungi</taxon>
        <taxon>Dikarya</taxon>
        <taxon>Ascomycota</taxon>
        <taxon>Pezizomycotina</taxon>
        <taxon>Eurotiomycetes</taxon>
        <taxon>Eurotiomycetidae</taxon>
        <taxon>Eurotiales</taxon>
        <taxon>Aspergillaceae</taxon>
        <taxon>Penicillium</taxon>
    </lineage>
</organism>
<dbReference type="InterPro" id="IPR003615">
    <property type="entry name" value="HNH_nuc"/>
</dbReference>
<feature type="region of interest" description="Disordered" evidence="1">
    <location>
        <begin position="61"/>
        <end position="85"/>
    </location>
</feature>
<feature type="compositionally biased region" description="Acidic residues" evidence="1">
    <location>
        <begin position="389"/>
        <end position="401"/>
    </location>
</feature>
<dbReference type="AlphaFoldDB" id="A0A9W9XGA6"/>
<dbReference type="EMBL" id="JAPWDQ010000003">
    <property type="protein sequence ID" value="KAJ5491674.1"/>
    <property type="molecule type" value="Genomic_DNA"/>
</dbReference>
<accession>A0A9W9XGA6</accession>
<sequence>MTKKTLRRSAKVEDRKATPKARKRKPSQGGIEEQEKKKARAHGSFDTEWWLNREVVEATKERESAEKREAACTSSQLSEQQFLQTPPGKKIFAEELAARERRQHCAERAKLPADDPNSPKPHMRKSFMKLHTTSKMGLGIMTTGAGPRNSAEQRQFRADLIKAHGAKVGKELWCPILGQFFPHDEIVAGHLFPYGHSKANMDGIFGKDASLDMFSARNGILLHENIEAVFDIGKLALIPHIPGKPDWTSEAIHEWLSSEPREYQVKILDPKWTSLKKSVIDGSTLTFGDLDGRQLQFRTPFRPAARYVYYHFCEQVLRSAWPHNETRSPAEAAEVLEKEYGKPYWGTPGKYVTENMLLAFVEEIGHNPKPLLNDDDSPLESADLSTPPGEDDDEEDDDDNDSPLRSAAQRVKGRNRRAAPPSILDVEMRPQKVAEAPDSEPGK</sequence>
<evidence type="ECO:0000313" key="3">
    <source>
        <dbReference type="EMBL" id="KAJ5491674.1"/>
    </source>
</evidence>
<reference evidence="3" key="2">
    <citation type="journal article" date="2023" name="IMA Fungus">
        <title>Comparative genomic study of the Penicillium genus elucidates a diverse pangenome and 15 lateral gene transfer events.</title>
        <authorList>
            <person name="Petersen C."/>
            <person name="Sorensen T."/>
            <person name="Nielsen M.R."/>
            <person name="Sondergaard T.E."/>
            <person name="Sorensen J.L."/>
            <person name="Fitzpatrick D.A."/>
            <person name="Frisvad J.C."/>
            <person name="Nielsen K.L."/>
        </authorList>
    </citation>
    <scope>NUCLEOTIDE SEQUENCE</scope>
    <source>
        <strain evidence="3">IBT 30728</strain>
    </source>
</reference>
<dbReference type="RefSeq" id="XP_056792802.1">
    <property type="nucleotide sequence ID" value="XM_056932843.1"/>
</dbReference>
<proteinExistence type="predicted"/>
<gene>
    <name evidence="3" type="ORF">N7539_003241</name>
</gene>
<keyword evidence="4" id="KW-1185">Reference proteome</keyword>